<dbReference type="Proteomes" id="UP000006764">
    <property type="component" value="Chromosome"/>
</dbReference>
<dbReference type="InterPro" id="IPR001123">
    <property type="entry name" value="LeuE-type"/>
</dbReference>
<feature type="transmembrane region" description="Helical" evidence="6">
    <location>
        <begin position="180"/>
        <end position="197"/>
    </location>
</feature>
<proteinExistence type="predicted"/>
<dbReference type="HOGENOM" id="CLU_079569_1_3_6"/>
<protein>
    <submittedName>
        <fullName evidence="7">Amino acid transporter LysE</fullName>
    </submittedName>
</protein>
<reference evidence="7 8" key="1">
    <citation type="journal article" date="2012" name="J. Bacteriol.">
        <title>Genome sequence of an alkane-degrading bacterium, Alcanivorax pacificus type strain W11-5, isolated from deep sea sediment.</title>
        <authorList>
            <person name="Lai Q."/>
            <person name="Shao Z."/>
        </authorList>
    </citation>
    <scope>NUCLEOTIDE SEQUENCE [LARGE SCALE GENOMIC DNA]</scope>
    <source>
        <strain evidence="7 8">W11-5</strain>
    </source>
</reference>
<feature type="transmembrane region" description="Helical" evidence="6">
    <location>
        <begin position="121"/>
        <end position="138"/>
    </location>
</feature>
<comment type="subcellular location">
    <subcellularLocation>
        <location evidence="1">Cell membrane</location>
        <topology evidence="1">Multi-pass membrane protein</topology>
    </subcellularLocation>
</comment>
<keyword evidence="2" id="KW-1003">Cell membrane</keyword>
<organism evidence="7 8">
    <name type="scientific">Isoalcanivorax pacificus W11-5</name>
    <dbReference type="NCBI Taxonomy" id="391936"/>
    <lineage>
        <taxon>Bacteria</taxon>
        <taxon>Pseudomonadati</taxon>
        <taxon>Pseudomonadota</taxon>
        <taxon>Gammaproteobacteria</taxon>
        <taxon>Oceanospirillales</taxon>
        <taxon>Alcanivoracaceae</taxon>
        <taxon>Isoalcanivorax</taxon>
    </lineage>
</organism>
<dbReference type="STRING" id="391936.S7S_03910"/>
<evidence type="ECO:0000256" key="1">
    <source>
        <dbReference type="ARBA" id="ARBA00004651"/>
    </source>
</evidence>
<keyword evidence="5 6" id="KW-0472">Membrane</keyword>
<dbReference type="GO" id="GO:0015171">
    <property type="term" value="F:amino acid transmembrane transporter activity"/>
    <property type="evidence" value="ECO:0007669"/>
    <property type="project" value="TreeGrafter"/>
</dbReference>
<keyword evidence="3 6" id="KW-0812">Transmembrane</keyword>
<sequence length="199" mass="21503">MDTLLPFTLFAFVASVTPGPNNVLVLACATRFGFMKAMPMVLGACSGAALVVLLVGTGLARPLADHPMAQQAITGIGLLWLTWLSWQLFRAAPAALEQETDARVRIGFWRMAALQIVNPKVWMLALAVIGVFAVPGAGQAWRVALLSLIFFVVALPSVVLWAWLGASAAKWIASPSRQRLFNRSMAVLLLVSTWYSLLP</sequence>
<keyword evidence="8" id="KW-1185">Reference proteome</keyword>
<gene>
    <name evidence="7" type="ORF">S7S_03910</name>
</gene>
<dbReference type="EMBL" id="CP004387">
    <property type="protein sequence ID" value="AJD47204.1"/>
    <property type="molecule type" value="Genomic_DNA"/>
</dbReference>
<evidence type="ECO:0000256" key="5">
    <source>
        <dbReference type="ARBA" id="ARBA00023136"/>
    </source>
</evidence>
<name>A0A0B4XGH0_9GAMM</name>
<keyword evidence="4 6" id="KW-1133">Transmembrane helix</keyword>
<dbReference type="RefSeq" id="WP_008738100.1">
    <property type="nucleotide sequence ID" value="NZ_CP004387.1"/>
</dbReference>
<dbReference type="Pfam" id="PF01810">
    <property type="entry name" value="LysE"/>
    <property type="match status" value="1"/>
</dbReference>
<accession>A0A0B4XGH0</accession>
<dbReference type="PANTHER" id="PTHR30086:SF20">
    <property type="entry name" value="ARGININE EXPORTER PROTEIN ARGO-RELATED"/>
    <property type="match status" value="1"/>
</dbReference>
<evidence type="ECO:0000313" key="7">
    <source>
        <dbReference type="EMBL" id="AJD47204.1"/>
    </source>
</evidence>
<dbReference type="KEGG" id="apac:S7S_03910"/>
<evidence type="ECO:0000256" key="4">
    <source>
        <dbReference type="ARBA" id="ARBA00022989"/>
    </source>
</evidence>
<dbReference type="GO" id="GO:0005886">
    <property type="term" value="C:plasma membrane"/>
    <property type="evidence" value="ECO:0007669"/>
    <property type="project" value="UniProtKB-SubCell"/>
</dbReference>
<evidence type="ECO:0000256" key="3">
    <source>
        <dbReference type="ARBA" id="ARBA00022692"/>
    </source>
</evidence>
<feature type="transmembrane region" description="Helical" evidence="6">
    <location>
        <begin position="37"/>
        <end position="60"/>
    </location>
</feature>
<dbReference type="PANTHER" id="PTHR30086">
    <property type="entry name" value="ARGININE EXPORTER PROTEIN ARGO"/>
    <property type="match status" value="1"/>
</dbReference>
<feature type="transmembrane region" description="Helical" evidence="6">
    <location>
        <begin position="144"/>
        <end position="168"/>
    </location>
</feature>
<evidence type="ECO:0000256" key="2">
    <source>
        <dbReference type="ARBA" id="ARBA00022475"/>
    </source>
</evidence>
<evidence type="ECO:0000313" key="8">
    <source>
        <dbReference type="Proteomes" id="UP000006764"/>
    </source>
</evidence>
<dbReference type="AlphaFoldDB" id="A0A0B4XGH0"/>
<dbReference type="OrthoDB" id="9812084at2"/>
<dbReference type="GO" id="GO:0033228">
    <property type="term" value="P:cysteine export across plasma membrane"/>
    <property type="evidence" value="ECO:0007669"/>
    <property type="project" value="TreeGrafter"/>
</dbReference>
<evidence type="ECO:0000256" key="6">
    <source>
        <dbReference type="SAM" id="Phobius"/>
    </source>
</evidence>